<dbReference type="Gene3D" id="2.60.34.20">
    <property type="match status" value="1"/>
</dbReference>
<dbReference type="RefSeq" id="XP_013262023.1">
    <property type="nucleotide sequence ID" value="XM_013406569.1"/>
</dbReference>
<proteinExistence type="inferred from homology"/>
<evidence type="ECO:0000259" key="4">
    <source>
        <dbReference type="Pfam" id="PF20981"/>
    </source>
</evidence>
<feature type="compositionally biased region" description="Acidic residues" evidence="2">
    <location>
        <begin position="150"/>
        <end position="165"/>
    </location>
</feature>
<evidence type="ECO:0000259" key="3">
    <source>
        <dbReference type="Pfam" id="PF05282"/>
    </source>
</evidence>
<dbReference type="Pfam" id="PF05282">
    <property type="entry name" value="AAR2"/>
    <property type="match status" value="1"/>
</dbReference>
<dbReference type="CDD" id="cd13777">
    <property type="entry name" value="Aar2_N"/>
    <property type="match status" value="1"/>
</dbReference>
<feature type="compositionally biased region" description="Polar residues" evidence="2">
    <location>
        <begin position="122"/>
        <end position="134"/>
    </location>
</feature>
<dbReference type="PANTHER" id="PTHR12689">
    <property type="entry name" value="A1 CISTRON SPLICING FACTOR AAR2-RELATED"/>
    <property type="match status" value="1"/>
</dbReference>
<gene>
    <name evidence="5" type="ORF">A1O9_04277</name>
</gene>
<name>A0A072PJE6_9EURO</name>
<evidence type="ECO:0000256" key="1">
    <source>
        <dbReference type="ARBA" id="ARBA00006281"/>
    </source>
</evidence>
<dbReference type="VEuPathDB" id="FungiDB:A1O9_04277"/>
<dbReference type="AlphaFoldDB" id="A0A072PJE6"/>
<dbReference type="Proteomes" id="UP000027920">
    <property type="component" value="Unassembled WGS sequence"/>
</dbReference>
<dbReference type="GO" id="GO:0000244">
    <property type="term" value="P:spliceosomal tri-snRNP complex assembly"/>
    <property type="evidence" value="ECO:0007669"/>
    <property type="project" value="TreeGrafter"/>
</dbReference>
<evidence type="ECO:0000313" key="5">
    <source>
        <dbReference type="EMBL" id="KEF59433.1"/>
    </source>
</evidence>
<dbReference type="Gene3D" id="1.25.40.550">
    <property type="entry name" value="Aar2, C-terminal domain-like"/>
    <property type="match status" value="1"/>
</dbReference>
<dbReference type="InterPro" id="IPR007946">
    <property type="entry name" value="AAR2"/>
</dbReference>
<evidence type="ECO:0000256" key="2">
    <source>
        <dbReference type="SAM" id="MobiDB-lite"/>
    </source>
</evidence>
<organism evidence="5 6">
    <name type="scientific">Exophiala aquamarina CBS 119918</name>
    <dbReference type="NCBI Taxonomy" id="1182545"/>
    <lineage>
        <taxon>Eukaryota</taxon>
        <taxon>Fungi</taxon>
        <taxon>Dikarya</taxon>
        <taxon>Ascomycota</taxon>
        <taxon>Pezizomycotina</taxon>
        <taxon>Eurotiomycetes</taxon>
        <taxon>Chaetothyriomycetidae</taxon>
        <taxon>Chaetothyriales</taxon>
        <taxon>Herpotrichiellaceae</taxon>
        <taxon>Exophiala</taxon>
    </lineage>
</organism>
<evidence type="ECO:0008006" key="7">
    <source>
        <dbReference type="Google" id="ProtNLM"/>
    </source>
</evidence>
<dbReference type="STRING" id="1182545.A0A072PJE6"/>
<protein>
    <recommendedName>
        <fullName evidence="7">AAR2 family protein</fullName>
    </recommendedName>
</protein>
<dbReference type="InterPro" id="IPR033647">
    <property type="entry name" value="Aar2_N"/>
</dbReference>
<reference evidence="5 6" key="1">
    <citation type="submission" date="2013-03" db="EMBL/GenBank/DDBJ databases">
        <title>The Genome Sequence of Exophiala aquamarina CBS 119918.</title>
        <authorList>
            <consortium name="The Broad Institute Genomics Platform"/>
            <person name="Cuomo C."/>
            <person name="de Hoog S."/>
            <person name="Gorbushina A."/>
            <person name="Walker B."/>
            <person name="Young S.K."/>
            <person name="Zeng Q."/>
            <person name="Gargeya S."/>
            <person name="Fitzgerald M."/>
            <person name="Haas B."/>
            <person name="Abouelleil A."/>
            <person name="Allen A.W."/>
            <person name="Alvarado L."/>
            <person name="Arachchi H.M."/>
            <person name="Berlin A.M."/>
            <person name="Chapman S.B."/>
            <person name="Gainer-Dewar J."/>
            <person name="Goldberg J."/>
            <person name="Griggs A."/>
            <person name="Gujja S."/>
            <person name="Hansen M."/>
            <person name="Howarth C."/>
            <person name="Imamovic A."/>
            <person name="Ireland A."/>
            <person name="Larimer J."/>
            <person name="McCowan C."/>
            <person name="Murphy C."/>
            <person name="Pearson M."/>
            <person name="Poon T.W."/>
            <person name="Priest M."/>
            <person name="Roberts A."/>
            <person name="Saif S."/>
            <person name="Shea T."/>
            <person name="Sisk P."/>
            <person name="Sykes S."/>
            <person name="Wortman J."/>
            <person name="Nusbaum C."/>
            <person name="Birren B."/>
        </authorList>
    </citation>
    <scope>NUCLEOTIDE SEQUENCE [LARGE SCALE GENOMIC DNA]</scope>
    <source>
        <strain evidence="5 6">CBS 119918</strain>
    </source>
</reference>
<dbReference type="InterPro" id="IPR033648">
    <property type="entry name" value="AAR2_C"/>
</dbReference>
<comment type="caution">
    <text evidence="5">The sequence shown here is derived from an EMBL/GenBank/DDBJ whole genome shotgun (WGS) entry which is preliminary data.</text>
</comment>
<dbReference type="EMBL" id="AMGV01000003">
    <property type="protein sequence ID" value="KEF59433.1"/>
    <property type="molecule type" value="Genomic_DNA"/>
</dbReference>
<evidence type="ECO:0000313" key="6">
    <source>
        <dbReference type="Proteomes" id="UP000027920"/>
    </source>
</evidence>
<dbReference type="InterPro" id="IPR038514">
    <property type="entry name" value="AAR2_C_sf"/>
</dbReference>
<keyword evidence="6" id="KW-1185">Reference proteome</keyword>
<accession>A0A072PJE6</accession>
<dbReference type="OrthoDB" id="201752at2759"/>
<sequence>MSQPPHAGSLVFLDLPPKTFIGIDLISFNSSAQFQGISEIPHGLHFLYSGTDASLSIRQGRWINLADGDGHECQIVQWNADSESLDLLNEGPEETQNVISSTTRVSRRGLLNYEALQAATSDLAAQQSRDATGSRSRRHGLSTRLNDQTAEGEDDGADAEDDNDRDSDAHASTWTDLTSYISPALLTRILTREWITTSISSAPSDTETIPGLSHLEANDALHQHPLRLLPIDLKQTWAATDVGRVRTDRARDRSWYLSTLIDTAGNSASTRSSASATTTAQEKAMSENERKALGASHVLGELQFCFLMVLTLANYSCLEQWKRLLGVIFTCYHAVREVEPYFVQIVRVLREQMRRVEDVEGGLFELRDEMASAWLRRNWARFRGTVEEVFGEDDGKVLKMEVEVLQTFFEDQYGWASERDRLRRGMLELEDGETLEVSVAGVDEDEERGEYAPVVVDT</sequence>
<feature type="domain" description="AAR2 N-terminal" evidence="4">
    <location>
        <begin position="8"/>
        <end position="190"/>
    </location>
</feature>
<dbReference type="CDD" id="cd13778">
    <property type="entry name" value="Aar2_C"/>
    <property type="match status" value="1"/>
</dbReference>
<dbReference type="GeneID" id="25279210"/>
<comment type="similarity">
    <text evidence="1">Belongs to the AAR2 family.</text>
</comment>
<feature type="domain" description="AAR2 C-terminal" evidence="3">
    <location>
        <begin position="229"/>
        <end position="416"/>
    </location>
</feature>
<dbReference type="InterPro" id="IPR038516">
    <property type="entry name" value="AAR2_N_sf"/>
</dbReference>
<dbReference type="Pfam" id="PF20981">
    <property type="entry name" value="AAR2_1st"/>
    <property type="match status" value="1"/>
</dbReference>
<dbReference type="PANTHER" id="PTHR12689:SF4">
    <property type="entry name" value="PROTEIN AAR2 HOMOLOG"/>
    <property type="match status" value="1"/>
</dbReference>
<dbReference type="HOGENOM" id="CLU_024943_2_0_1"/>
<feature type="region of interest" description="Disordered" evidence="2">
    <location>
        <begin position="122"/>
        <end position="170"/>
    </location>
</feature>